<proteinExistence type="predicted"/>
<feature type="transmembrane region" description="Helical" evidence="1">
    <location>
        <begin position="55"/>
        <end position="75"/>
    </location>
</feature>
<feature type="signal peptide" evidence="2">
    <location>
        <begin position="1"/>
        <end position="17"/>
    </location>
</feature>
<dbReference type="InterPro" id="IPR011657">
    <property type="entry name" value="CNT_C_dom"/>
</dbReference>
<dbReference type="GO" id="GO:0005415">
    <property type="term" value="F:nucleoside:sodium symporter activity"/>
    <property type="evidence" value="ECO:0007669"/>
    <property type="project" value="TreeGrafter"/>
</dbReference>
<evidence type="ECO:0008006" key="7">
    <source>
        <dbReference type="Google" id="ProtNLM"/>
    </source>
</evidence>
<feature type="transmembrane region" description="Helical" evidence="1">
    <location>
        <begin position="175"/>
        <end position="194"/>
    </location>
</feature>
<evidence type="ECO:0000259" key="3">
    <source>
        <dbReference type="Pfam" id="PF07662"/>
    </source>
</evidence>
<gene>
    <name evidence="5" type="ORF">R5R35_006862</name>
</gene>
<evidence type="ECO:0000256" key="2">
    <source>
        <dbReference type="SAM" id="SignalP"/>
    </source>
</evidence>
<reference evidence="5 6" key="1">
    <citation type="submission" date="2024-03" db="EMBL/GenBank/DDBJ databases">
        <title>The genome assembly and annotation of the cricket Gryllus longicercus Weissman &amp; Gray.</title>
        <authorList>
            <person name="Szrajer S."/>
            <person name="Gray D."/>
            <person name="Ylla G."/>
        </authorList>
    </citation>
    <scope>NUCLEOTIDE SEQUENCE [LARGE SCALE GENOMIC DNA]</scope>
    <source>
        <strain evidence="5">DAG 2021-001</strain>
        <tissue evidence="5">Whole body minus gut</tissue>
    </source>
</reference>
<accession>A0AAN9VQF9</accession>
<feature type="transmembrane region" description="Helical" evidence="1">
    <location>
        <begin position="138"/>
        <end position="163"/>
    </location>
</feature>
<keyword evidence="2" id="KW-0732">Signal</keyword>
<keyword evidence="1" id="KW-1133">Transmembrane helix</keyword>
<organism evidence="5 6">
    <name type="scientific">Gryllus longicercus</name>
    <dbReference type="NCBI Taxonomy" id="2509291"/>
    <lineage>
        <taxon>Eukaryota</taxon>
        <taxon>Metazoa</taxon>
        <taxon>Ecdysozoa</taxon>
        <taxon>Arthropoda</taxon>
        <taxon>Hexapoda</taxon>
        <taxon>Insecta</taxon>
        <taxon>Pterygota</taxon>
        <taxon>Neoptera</taxon>
        <taxon>Polyneoptera</taxon>
        <taxon>Orthoptera</taxon>
        <taxon>Ensifera</taxon>
        <taxon>Gryllidea</taxon>
        <taxon>Grylloidea</taxon>
        <taxon>Gryllidae</taxon>
        <taxon>Gryllinae</taxon>
        <taxon>Gryllus</taxon>
    </lineage>
</organism>
<feature type="chain" id="PRO_5043023446" description="Sodium/nucleoside cotransporter" evidence="2">
    <location>
        <begin position="18"/>
        <end position="310"/>
    </location>
</feature>
<name>A0AAN9VQF9_9ORTH</name>
<dbReference type="Proteomes" id="UP001378592">
    <property type="component" value="Unassembled WGS sequence"/>
</dbReference>
<sequence length="310" mass="32725">MQWVVMKLGWILQVTMGTTVCESVNTAASIFLGQSEAPLIIKPYIKDLTKSEIHAIMTAGFATVSGTVLAAYISFGVKASHLLTASIMSAPAALCFAKLFYPESEESKTTVDNIRLEKGDETGVLDAATKGAMSGISLVLGIIANLIAFVSAISFLDGVVGWMGELVGLTGENTISFTFILTKIFYPLVWAMGVQVEHCSDVARVVALKTVVNEFVAYEELGKLIDARKICGRSEVIATYALCGFSNPSSIGIVIGALSSMAPNRRSDIAEVAFRAFLAGCAVCFLTACVAGVLTDDLDGSCMDLPTTGS</sequence>
<comment type="caution">
    <text evidence="5">The sequence shown here is derived from an EMBL/GenBank/DDBJ whole genome shotgun (WGS) entry which is preliminary data.</text>
</comment>
<evidence type="ECO:0000313" key="5">
    <source>
        <dbReference type="EMBL" id="KAK7866996.1"/>
    </source>
</evidence>
<feature type="transmembrane region" description="Helical" evidence="1">
    <location>
        <begin position="81"/>
        <end position="101"/>
    </location>
</feature>
<evidence type="ECO:0000256" key="1">
    <source>
        <dbReference type="SAM" id="Phobius"/>
    </source>
</evidence>
<evidence type="ECO:0000313" key="6">
    <source>
        <dbReference type="Proteomes" id="UP001378592"/>
    </source>
</evidence>
<feature type="domain" description="Nucleoside transporter/FeoB GTPase Gate" evidence="4">
    <location>
        <begin position="1"/>
        <end position="76"/>
    </location>
</feature>
<dbReference type="PANTHER" id="PTHR10590">
    <property type="entry name" value="SODIUM/NUCLEOSIDE COTRANSPORTER"/>
    <property type="match status" value="1"/>
</dbReference>
<keyword evidence="1" id="KW-0812">Transmembrane</keyword>
<dbReference type="InterPro" id="IPR008276">
    <property type="entry name" value="C_nuclsd_transpt"/>
</dbReference>
<protein>
    <recommendedName>
        <fullName evidence="7">Sodium/nucleoside cotransporter</fullName>
    </recommendedName>
</protein>
<dbReference type="Pfam" id="PF07662">
    <property type="entry name" value="Nucleos_tra2_C"/>
    <property type="match status" value="1"/>
</dbReference>
<keyword evidence="6" id="KW-1185">Reference proteome</keyword>
<keyword evidence="1" id="KW-0472">Membrane</keyword>
<dbReference type="PANTHER" id="PTHR10590:SF4">
    <property type="entry name" value="SOLUTE CARRIER FAMILY 28 MEMBER 3"/>
    <property type="match status" value="1"/>
</dbReference>
<dbReference type="EMBL" id="JAZDUA010000129">
    <property type="protein sequence ID" value="KAK7866996.1"/>
    <property type="molecule type" value="Genomic_DNA"/>
</dbReference>
<dbReference type="GO" id="GO:0005886">
    <property type="term" value="C:plasma membrane"/>
    <property type="evidence" value="ECO:0007669"/>
    <property type="project" value="TreeGrafter"/>
</dbReference>
<feature type="transmembrane region" description="Helical" evidence="1">
    <location>
        <begin position="272"/>
        <end position="294"/>
    </location>
</feature>
<evidence type="ECO:0000259" key="4">
    <source>
        <dbReference type="Pfam" id="PF07670"/>
    </source>
</evidence>
<feature type="domain" description="Concentrative nucleoside transporter C-terminal" evidence="3">
    <location>
        <begin position="81"/>
        <end position="292"/>
    </location>
</feature>
<dbReference type="AlphaFoldDB" id="A0AAN9VQF9"/>
<dbReference type="InterPro" id="IPR011642">
    <property type="entry name" value="Gate_dom"/>
</dbReference>
<dbReference type="Pfam" id="PF07670">
    <property type="entry name" value="Gate"/>
    <property type="match status" value="1"/>
</dbReference>